<feature type="domain" description="DUF4349" evidence="2">
    <location>
        <begin position="129"/>
        <end position="199"/>
    </location>
</feature>
<feature type="region of interest" description="Disordered" evidence="1">
    <location>
        <begin position="69"/>
        <end position="126"/>
    </location>
</feature>
<accession>A0A6G8PXE9</accession>
<name>A0A6G8PXE9_9ACTN</name>
<evidence type="ECO:0000313" key="4">
    <source>
        <dbReference type="Proteomes" id="UP000502706"/>
    </source>
</evidence>
<reference evidence="3 4" key="1">
    <citation type="submission" date="2019-10" db="EMBL/GenBank/DDBJ databases">
        <title>Rubrobacter sp nov SCSIO 52915 isolated from a deep-sea sediment in the South China Sea.</title>
        <authorList>
            <person name="Chen R.W."/>
        </authorList>
    </citation>
    <scope>NUCLEOTIDE SEQUENCE [LARGE SCALE GENOMIC DNA]</scope>
    <source>
        <strain evidence="3 4">SCSIO 52915</strain>
    </source>
</reference>
<evidence type="ECO:0000256" key="1">
    <source>
        <dbReference type="SAM" id="MobiDB-lite"/>
    </source>
</evidence>
<feature type="compositionally biased region" description="Low complexity" evidence="1">
    <location>
        <begin position="73"/>
        <end position="82"/>
    </location>
</feature>
<feature type="compositionally biased region" description="Low complexity" evidence="1">
    <location>
        <begin position="95"/>
        <end position="107"/>
    </location>
</feature>
<gene>
    <name evidence="3" type="ORF">GBA65_10630</name>
</gene>
<proteinExistence type="predicted"/>
<evidence type="ECO:0000313" key="3">
    <source>
        <dbReference type="EMBL" id="QIN78902.1"/>
    </source>
</evidence>
<dbReference type="Proteomes" id="UP000502706">
    <property type="component" value="Chromosome"/>
</dbReference>
<protein>
    <submittedName>
        <fullName evidence="3">DUF4349 domain-containing protein</fullName>
    </submittedName>
</protein>
<keyword evidence="4" id="KW-1185">Reference proteome</keyword>
<dbReference type="AlphaFoldDB" id="A0A6G8PXE9"/>
<organism evidence="3 4">
    <name type="scientific">Rubrobacter marinus</name>
    <dbReference type="NCBI Taxonomy" id="2653852"/>
    <lineage>
        <taxon>Bacteria</taxon>
        <taxon>Bacillati</taxon>
        <taxon>Actinomycetota</taxon>
        <taxon>Rubrobacteria</taxon>
        <taxon>Rubrobacterales</taxon>
        <taxon>Rubrobacteraceae</taxon>
        <taxon>Rubrobacter</taxon>
    </lineage>
</organism>
<dbReference type="Pfam" id="PF14257">
    <property type="entry name" value="DUF4349"/>
    <property type="match status" value="1"/>
</dbReference>
<sequence>MCGAEGGRMPRIFPWFENDRCPAERALAPTPSTGLRASLDGNIAAYAWPIALTALLVFASAACGGAGGGGAQSSGSSAGQASPETDFAPTPGDEAASSAGAAASSAARQVEGGAEEGPRAALPGFDGEKIVKTAELEVRSEDVRGAASRAQEVAARFGGSVTSSRVDGGDDGVTADLVLSVPSPEFEAALEELRAWARLRPTPSAART</sequence>
<dbReference type="EMBL" id="CP045121">
    <property type="protein sequence ID" value="QIN78902.1"/>
    <property type="molecule type" value="Genomic_DNA"/>
</dbReference>
<dbReference type="InterPro" id="IPR025645">
    <property type="entry name" value="DUF4349"/>
</dbReference>
<dbReference type="KEGG" id="rmar:GBA65_10630"/>
<evidence type="ECO:0000259" key="2">
    <source>
        <dbReference type="Pfam" id="PF14257"/>
    </source>
</evidence>